<gene>
    <name evidence="1" type="ORF">D1115_16455</name>
</gene>
<protein>
    <submittedName>
        <fullName evidence="1">Uncharacterized protein</fullName>
    </submittedName>
</protein>
<name>A0ABM6YXV5_9VIBR</name>
<evidence type="ECO:0000313" key="2">
    <source>
        <dbReference type="Proteomes" id="UP000262832"/>
    </source>
</evidence>
<reference evidence="1 2" key="1">
    <citation type="submission" date="2018-08" db="EMBL/GenBank/DDBJ databases">
        <title>Genomic taxonomy of the Vibrionaceae family.</title>
        <authorList>
            <person name="Gomez-Gil B."/>
            <person name="Tanaka M."/>
            <person name="Sawabe T."/>
            <person name="Enciso-Ibarra K."/>
        </authorList>
    </citation>
    <scope>NUCLEOTIDE SEQUENCE [LARGE SCALE GENOMIC DNA]</scope>
    <source>
        <strain evidence="1 2">CAIM 1831</strain>
    </source>
</reference>
<organism evidence="1 2">
    <name type="scientific">Vibrio alfacsensis</name>
    <dbReference type="NCBI Taxonomy" id="1074311"/>
    <lineage>
        <taxon>Bacteria</taxon>
        <taxon>Pseudomonadati</taxon>
        <taxon>Pseudomonadota</taxon>
        <taxon>Gammaproteobacteria</taxon>
        <taxon>Vibrionales</taxon>
        <taxon>Vibrionaceae</taxon>
        <taxon>Vibrio</taxon>
    </lineage>
</organism>
<keyword evidence="2" id="KW-1185">Reference proteome</keyword>
<dbReference type="EMBL" id="CP032094">
    <property type="protein sequence ID" value="AXY02622.1"/>
    <property type="molecule type" value="Genomic_DNA"/>
</dbReference>
<accession>A0ABM6YXV5</accession>
<sequence length="70" mass="7709">MITGGDRQGLSTKSIHVVCIGFWLAVVEKTISSIAPNGIFKKIRILQFQNANAVFVKAAICIKSRLFLVF</sequence>
<evidence type="ECO:0000313" key="1">
    <source>
        <dbReference type="EMBL" id="AXY02622.1"/>
    </source>
</evidence>
<dbReference type="Proteomes" id="UP000262832">
    <property type="component" value="Chromosome II"/>
</dbReference>
<proteinExistence type="predicted"/>